<keyword evidence="2" id="KW-1185">Reference proteome</keyword>
<comment type="caution">
    <text evidence="1">The sequence shown here is derived from an EMBL/GenBank/DDBJ whole genome shotgun (WGS) entry which is preliminary data.</text>
</comment>
<evidence type="ECO:0000313" key="2">
    <source>
        <dbReference type="Proteomes" id="UP001145114"/>
    </source>
</evidence>
<name>A0ACC1HRU6_9FUNG</name>
<accession>A0ACC1HRU6</accession>
<proteinExistence type="predicted"/>
<keyword evidence="1" id="KW-0378">Hydrolase</keyword>
<dbReference type="EMBL" id="JAMZIH010003002">
    <property type="protein sequence ID" value="KAJ1677089.1"/>
    <property type="molecule type" value="Genomic_DNA"/>
</dbReference>
<gene>
    <name evidence="1" type="primary">RIB1_2</name>
    <name evidence="1" type="ORF">EV182_006904</name>
</gene>
<evidence type="ECO:0000313" key="1">
    <source>
        <dbReference type="EMBL" id="KAJ1677089.1"/>
    </source>
</evidence>
<dbReference type="Proteomes" id="UP001145114">
    <property type="component" value="Unassembled WGS sequence"/>
</dbReference>
<dbReference type="EC" id="3.5.4.25" evidence="1"/>
<organism evidence="1 2">
    <name type="scientific">Spiromyces aspiralis</name>
    <dbReference type="NCBI Taxonomy" id="68401"/>
    <lineage>
        <taxon>Eukaryota</taxon>
        <taxon>Fungi</taxon>
        <taxon>Fungi incertae sedis</taxon>
        <taxon>Zoopagomycota</taxon>
        <taxon>Kickxellomycotina</taxon>
        <taxon>Kickxellomycetes</taxon>
        <taxon>Kickxellales</taxon>
        <taxon>Kickxellaceae</taxon>
        <taxon>Spiromyces</taxon>
    </lineage>
</organism>
<sequence length="301" mass="32288">MASCAKVLTSETCKASGANFLNAAEPVSAAVRIDPDGSALQAPTPVNWEPTLIKADALGRDPHALLHLRSASITGDLAQELESRLDAIPDDLILHGPASTESPSGAISPASTLVDGKISAQAPASNALEVECQVRARIPYPDGEFYLHLYTNSQDSKEHLAIVFGGDIVSQSLERPRGPGETEMQRRIRGARVEASHAGVDGCASSLQPQKQPQQPPPLVRIHSECFTGETVSSVRCDCGYQLAEAMDLIRKEGRGVIVYLRQEGRNIGLLEKLKAYNIQDMGHDTVTANLMLNHPVDART</sequence>
<reference evidence="1" key="1">
    <citation type="submission" date="2022-06" db="EMBL/GenBank/DDBJ databases">
        <title>Phylogenomic reconstructions and comparative analyses of Kickxellomycotina fungi.</title>
        <authorList>
            <person name="Reynolds N.K."/>
            <person name="Stajich J.E."/>
            <person name="Barry K."/>
            <person name="Grigoriev I.V."/>
            <person name="Crous P."/>
            <person name="Smith M.E."/>
        </authorList>
    </citation>
    <scope>NUCLEOTIDE SEQUENCE</scope>
    <source>
        <strain evidence="1">RSA 2271</strain>
    </source>
</reference>
<feature type="non-terminal residue" evidence="1">
    <location>
        <position position="301"/>
    </location>
</feature>
<protein>
    <submittedName>
        <fullName evidence="1">GTP cyclohydrolase II</fullName>
        <ecNumber evidence="1">3.5.4.25</ecNumber>
    </submittedName>
</protein>